<name>A0A914ZCC1_9BILA</name>
<evidence type="ECO:0000256" key="1">
    <source>
        <dbReference type="SAM" id="MobiDB-lite"/>
    </source>
</evidence>
<keyword evidence="2" id="KW-1185">Reference proteome</keyword>
<dbReference type="AlphaFoldDB" id="A0A914ZCC1"/>
<feature type="compositionally biased region" description="Polar residues" evidence="1">
    <location>
        <begin position="60"/>
        <end position="86"/>
    </location>
</feature>
<evidence type="ECO:0000313" key="3">
    <source>
        <dbReference type="WBParaSite" id="PSU_v2.g7898.t1"/>
    </source>
</evidence>
<feature type="compositionally biased region" description="Basic and acidic residues" evidence="1">
    <location>
        <begin position="50"/>
        <end position="59"/>
    </location>
</feature>
<dbReference type="WBParaSite" id="PSU_v2.g7898.t1">
    <property type="protein sequence ID" value="PSU_v2.g7898.t1"/>
    <property type="gene ID" value="PSU_v2.g7898"/>
</dbReference>
<proteinExistence type="predicted"/>
<reference evidence="3" key="1">
    <citation type="submission" date="2022-11" db="UniProtKB">
        <authorList>
            <consortium name="WormBaseParasite"/>
        </authorList>
    </citation>
    <scope>IDENTIFICATION</scope>
</reference>
<dbReference type="Proteomes" id="UP000887577">
    <property type="component" value="Unplaced"/>
</dbReference>
<sequence>MLVKERYYLLLSHSTATSSWQTLNGTHSFLRFPALTVPSSQTQRAFPHARGQDGIDSGKDVQSQEASHSLEYSGQFEKTSFSPHPS</sequence>
<accession>A0A914ZCC1</accession>
<organism evidence="2 3">
    <name type="scientific">Panagrolaimus superbus</name>
    <dbReference type="NCBI Taxonomy" id="310955"/>
    <lineage>
        <taxon>Eukaryota</taxon>
        <taxon>Metazoa</taxon>
        <taxon>Ecdysozoa</taxon>
        <taxon>Nematoda</taxon>
        <taxon>Chromadorea</taxon>
        <taxon>Rhabditida</taxon>
        <taxon>Tylenchina</taxon>
        <taxon>Panagrolaimomorpha</taxon>
        <taxon>Panagrolaimoidea</taxon>
        <taxon>Panagrolaimidae</taxon>
        <taxon>Panagrolaimus</taxon>
    </lineage>
</organism>
<evidence type="ECO:0000313" key="2">
    <source>
        <dbReference type="Proteomes" id="UP000887577"/>
    </source>
</evidence>
<protein>
    <submittedName>
        <fullName evidence="3">Uncharacterized protein</fullName>
    </submittedName>
</protein>
<feature type="region of interest" description="Disordered" evidence="1">
    <location>
        <begin position="41"/>
        <end position="86"/>
    </location>
</feature>